<dbReference type="InParanoid" id="A0A0D0B6P4"/>
<sequence>MNHRSKSTNVQRADKPKLTSYHLNTHINPKAVIFSFHRVSEVLGIRRFMST</sequence>
<evidence type="ECO:0000313" key="1">
    <source>
        <dbReference type="EMBL" id="KIK42162.1"/>
    </source>
</evidence>
<dbReference type="AlphaFoldDB" id="A0A0D0B6P4"/>
<gene>
    <name evidence="1" type="ORF">CY34DRAFT_159497</name>
</gene>
<protein>
    <submittedName>
        <fullName evidence="1">Unplaced genomic scaffold CY34scaffold_115, whole genome shotgun sequence</fullName>
    </submittedName>
</protein>
<accession>A0A0D0B6P4</accession>
<reference evidence="1 2" key="1">
    <citation type="submission" date="2014-04" db="EMBL/GenBank/DDBJ databases">
        <authorList>
            <consortium name="DOE Joint Genome Institute"/>
            <person name="Kuo A."/>
            <person name="Ruytinx J."/>
            <person name="Rineau F."/>
            <person name="Colpaert J."/>
            <person name="Kohler A."/>
            <person name="Nagy L.G."/>
            <person name="Floudas D."/>
            <person name="Copeland A."/>
            <person name="Barry K.W."/>
            <person name="Cichocki N."/>
            <person name="Veneault-Fourrey C."/>
            <person name="LaButti K."/>
            <person name="Lindquist E.A."/>
            <person name="Lipzen A."/>
            <person name="Lundell T."/>
            <person name="Morin E."/>
            <person name="Murat C."/>
            <person name="Sun H."/>
            <person name="Tunlid A."/>
            <person name="Henrissat B."/>
            <person name="Grigoriev I.V."/>
            <person name="Hibbett D.S."/>
            <person name="Martin F."/>
            <person name="Nordberg H.P."/>
            <person name="Cantor M.N."/>
            <person name="Hua S.X."/>
        </authorList>
    </citation>
    <scope>NUCLEOTIDE SEQUENCE [LARGE SCALE GENOMIC DNA]</scope>
    <source>
        <strain evidence="1 2">UH-Slu-Lm8-n1</strain>
    </source>
</reference>
<evidence type="ECO:0000313" key="2">
    <source>
        <dbReference type="Proteomes" id="UP000054485"/>
    </source>
</evidence>
<dbReference type="EMBL" id="KN835246">
    <property type="protein sequence ID" value="KIK42162.1"/>
    <property type="molecule type" value="Genomic_DNA"/>
</dbReference>
<dbReference type="HOGENOM" id="CLU_3107974_0_0_1"/>
<reference evidence="2" key="2">
    <citation type="submission" date="2015-01" db="EMBL/GenBank/DDBJ databases">
        <title>Evolutionary Origins and Diversification of the Mycorrhizal Mutualists.</title>
        <authorList>
            <consortium name="DOE Joint Genome Institute"/>
            <consortium name="Mycorrhizal Genomics Consortium"/>
            <person name="Kohler A."/>
            <person name="Kuo A."/>
            <person name="Nagy L.G."/>
            <person name="Floudas D."/>
            <person name="Copeland A."/>
            <person name="Barry K.W."/>
            <person name="Cichocki N."/>
            <person name="Veneault-Fourrey C."/>
            <person name="LaButti K."/>
            <person name="Lindquist E.A."/>
            <person name="Lipzen A."/>
            <person name="Lundell T."/>
            <person name="Morin E."/>
            <person name="Murat C."/>
            <person name="Riley R."/>
            <person name="Ohm R."/>
            <person name="Sun H."/>
            <person name="Tunlid A."/>
            <person name="Henrissat B."/>
            <person name="Grigoriev I.V."/>
            <person name="Hibbett D.S."/>
            <person name="Martin F."/>
        </authorList>
    </citation>
    <scope>NUCLEOTIDE SEQUENCE [LARGE SCALE GENOMIC DNA]</scope>
    <source>
        <strain evidence="2">UH-Slu-Lm8-n1</strain>
    </source>
</reference>
<name>A0A0D0B6P4_9AGAM</name>
<dbReference type="Proteomes" id="UP000054485">
    <property type="component" value="Unassembled WGS sequence"/>
</dbReference>
<proteinExistence type="predicted"/>
<organism evidence="1 2">
    <name type="scientific">Suillus luteus UH-Slu-Lm8-n1</name>
    <dbReference type="NCBI Taxonomy" id="930992"/>
    <lineage>
        <taxon>Eukaryota</taxon>
        <taxon>Fungi</taxon>
        <taxon>Dikarya</taxon>
        <taxon>Basidiomycota</taxon>
        <taxon>Agaricomycotina</taxon>
        <taxon>Agaricomycetes</taxon>
        <taxon>Agaricomycetidae</taxon>
        <taxon>Boletales</taxon>
        <taxon>Suillineae</taxon>
        <taxon>Suillaceae</taxon>
        <taxon>Suillus</taxon>
    </lineage>
</organism>
<keyword evidence="2" id="KW-1185">Reference proteome</keyword>